<evidence type="ECO:0000259" key="2">
    <source>
        <dbReference type="PROSITE" id="PS50093"/>
    </source>
</evidence>
<feature type="domain" description="PKD" evidence="2">
    <location>
        <begin position="362"/>
        <end position="393"/>
    </location>
</feature>
<comment type="caution">
    <text evidence="3">The sequence shown here is derived from an EMBL/GenBank/DDBJ whole genome shotgun (WGS) entry which is preliminary data.</text>
</comment>
<feature type="signal peptide" evidence="1">
    <location>
        <begin position="1"/>
        <end position="18"/>
    </location>
</feature>
<dbReference type="PROSITE" id="PS51257">
    <property type="entry name" value="PROKAR_LIPOPROTEIN"/>
    <property type="match status" value="1"/>
</dbReference>
<dbReference type="Gene3D" id="2.60.40.10">
    <property type="entry name" value="Immunoglobulins"/>
    <property type="match status" value="1"/>
</dbReference>
<dbReference type="InterPro" id="IPR035986">
    <property type="entry name" value="PKD_dom_sf"/>
</dbReference>
<evidence type="ECO:0000313" key="3">
    <source>
        <dbReference type="EMBL" id="GAA4111426.1"/>
    </source>
</evidence>
<feature type="chain" id="PRO_5045234971" description="PKD domain-containing protein" evidence="1">
    <location>
        <begin position="19"/>
        <end position="700"/>
    </location>
</feature>
<dbReference type="PROSITE" id="PS50093">
    <property type="entry name" value="PKD"/>
    <property type="match status" value="1"/>
</dbReference>
<dbReference type="EMBL" id="BAABCW010000002">
    <property type="protein sequence ID" value="GAA4111426.1"/>
    <property type="molecule type" value="Genomic_DNA"/>
</dbReference>
<keyword evidence="1" id="KW-0732">Signal</keyword>
<dbReference type="Proteomes" id="UP001500459">
    <property type="component" value="Unassembled WGS sequence"/>
</dbReference>
<reference evidence="4" key="1">
    <citation type="journal article" date="2019" name="Int. J. Syst. Evol. Microbiol.">
        <title>The Global Catalogue of Microorganisms (GCM) 10K type strain sequencing project: providing services to taxonomists for standard genome sequencing and annotation.</title>
        <authorList>
            <consortium name="The Broad Institute Genomics Platform"/>
            <consortium name="The Broad Institute Genome Sequencing Center for Infectious Disease"/>
            <person name="Wu L."/>
            <person name="Ma J."/>
        </authorList>
    </citation>
    <scope>NUCLEOTIDE SEQUENCE [LARGE SCALE GENOMIC DNA]</scope>
    <source>
        <strain evidence="4">JCM 17106</strain>
    </source>
</reference>
<sequence>MILSKLKIIAFISIVILALSCSNDDDEGRTTSIQITLSEFEDTITENASRGTVIGTLEVTVENSQETPFISITKQSVTDALALDGANIIINDPNAFDFEVTTEINWEVSATVGNTTETALFTVTIIDVPDGTANFSDLNVEINENEPQGTIIETLQFSLEGTNDIPTFEITDQSITDAVRLDGANLIINDANAFNFEVNTEITGSISATIADITDTADFTITIINLADAIITLEDFTTSISENEDQGTILGTLNATIEGSNETPIFIIENQSVADAVALDETNLIINDAAAFDYEKNTEITGQISMVVEGISTTSNFTITIEDRRDFDQTSIDPDNFVTTWETTADNESITIFTNLVLTYNYTIDWGDGTIETNQTGNATHTYAESGIYGISIGGIFPAINNAGDATNARKLKTIENWGNIVWESMNTAFQDCTNLSTIHAEDAPDLSRLTSTFRMFSGASLFSADLSNWDVSNITSFDWMFESATSFNGDISSWDVSNAISLSHMFDRAVTFNQDISSWDVSNVTNLSWTFYRARLFDQDLNSWNVSNVTDITRIFSDATSFNQDLDTWDTSNVTMAFFAFSGAESFNGTISTWDVSRIRSFSNFFANAHSFNKDISSWNVSSAIVMPSVFINASSFNQDISNWDVSNVTNMSSMFSGATSFNQNLGNWVTDNVTDCNNFANNSALTETNKPTAGSCAF</sequence>
<dbReference type="NCBIfam" id="TIGR02167">
    <property type="entry name" value="Liste_lipo_26"/>
    <property type="match status" value="2"/>
</dbReference>
<evidence type="ECO:0000256" key="1">
    <source>
        <dbReference type="SAM" id="SignalP"/>
    </source>
</evidence>
<evidence type="ECO:0000313" key="4">
    <source>
        <dbReference type="Proteomes" id="UP001500459"/>
    </source>
</evidence>
<dbReference type="Pfam" id="PF03382">
    <property type="entry name" value="DUF285"/>
    <property type="match status" value="2"/>
</dbReference>
<dbReference type="RefSeq" id="WP_344925154.1">
    <property type="nucleotide sequence ID" value="NZ_BAABCW010000002.1"/>
</dbReference>
<dbReference type="SUPFAM" id="SSF49299">
    <property type="entry name" value="PKD domain"/>
    <property type="match status" value="1"/>
</dbReference>
<gene>
    <name evidence="3" type="ORF">GCM10022393_09110</name>
</gene>
<dbReference type="InterPro" id="IPR005046">
    <property type="entry name" value="DUF285"/>
</dbReference>
<protein>
    <recommendedName>
        <fullName evidence="2">PKD domain-containing protein</fullName>
    </recommendedName>
</protein>
<dbReference type="InterPro" id="IPR000601">
    <property type="entry name" value="PKD_dom"/>
</dbReference>
<dbReference type="InterPro" id="IPR011889">
    <property type="entry name" value="Liste_lipo_26"/>
</dbReference>
<accession>A0ABP7XCE2</accession>
<organism evidence="3 4">
    <name type="scientific">Aquimarina addita</name>
    <dbReference type="NCBI Taxonomy" id="870485"/>
    <lineage>
        <taxon>Bacteria</taxon>
        <taxon>Pseudomonadati</taxon>
        <taxon>Bacteroidota</taxon>
        <taxon>Flavobacteriia</taxon>
        <taxon>Flavobacteriales</taxon>
        <taxon>Flavobacteriaceae</taxon>
        <taxon>Aquimarina</taxon>
    </lineage>
</organism>
<dbReference type="Gene3D" id="2.60.40.60">
    <property type="entry name" value="Cadherins"/>
    <property type="match status" value="2"/>
</dbReference>
<name>A0ABP7XCE2_9FLAO</name>
<dbReference type="InterPro" id="IPR013783">
    <property type="entry name" value="Ig-like_fold"/>
</dbReference>
<keyword evidence="4" id="KW-1185">Reference proteome</keyword>
<proteinExistence type="predicted"/>